<evidence type="ECO:0000259" key="3">
    <source>
        <dbReference type="PROSITE" id="PS51186"/>
    </source>
</evidence>
<comment type="caution">
    <text evidence="4">The sequence shown here is derived from an EMBL/GenBank/DDBJ whole genome shotgun (WGS) entry which is preliminary data.</text>
</comment>
<evidence type="ECO:0000256" key="1">
    <source>
        <dbReference type="ARBA" id="ARBA00022679"/>
    </source>
</evidence>
<dbReference type="SUPFAM" id="SSF55729">
    <property type="entry name" value="Acyl-CoA N-acyltransferases (Nat)"/>
    <property type="match status" value="1"/>
</dbReference>
<dbReference type="PANTHER" id="PTHR43800:SF1">
    <property type="entry name" value="PEPTIDYL-LYSINE N-ACETYLTRANSFERASE YJAB"/>
    <property type="match status" value="1"/>
</dbReference>
<name>A0A2P4R494_9LACO</name>
<dbReference type="PROSITE" id="PS51186">
    <property type="entry name" value="GNAT"/>
    <property type="match status" value="1"/>
</dbReference>
<dbReference type="Gene3D" id="3.40.630.30">
    <property type="match status" value="1"/>
</dbReference>
<keyword evidence="2" id="KW-0012">Acyltransferase</keyword>
<evidence type="ECO:0000256" key="2">
    <source>
        <dbReference type="ARBA" id="ARBA00023315"/>
    </source>
</evidence>
<dbReference type="GO" id="GO:0016747">
    <property type="term" value="F:acyltransferase activity, transferring groups other than amino-acyl groups"/>
    <property type="evidence" value="ECO:0007669"/>
    <property type="project" value="InterPro"/>
</dbReference>
<organism evidence="4">
    <name type="scientific">Companilactobacillus formosensis</name>
    <dbReference type="NCBI Taxonomy" id="1617889"/>
    <lineage>
        <taxon>Bacteria</taxon>
        <taxon>Bacillati</taxon>
        <taxon>Bacillota</taxon>
        <taxon>Bacilli</taxon>
        <taxon>Lactobacillales</taxon>
        <taxon>Lactobacillaceae</taxon>
        <taxon>Companilactobacillus</taxon>
    </lineage>
</organism>
<dbReference type="Pfam" id="PF13508">
    <property type="entry name" value="Acetyltransf_7"/>
    <property type="match status" value="1"/>
</dbReference>
<gene>
    <name evidence="4" type="ORF">C2R26_10435</name>
</gene>
<dbReference type="InterPro" id="IPR016181">
    <property type="entry name" value="Acyl_CoA_acyltransferase"/>
</dbReference>
<dbReference type="InterPro" id="IPR000182">
    <property type="entry name" value="GNAT_dom"/>
</dbReference>
<proteinExistence type="predicted"/>
<accession>A0A2P4R494</accession>
<protein>
    <submittedName>
        <fullName evidence="4">GNAT family N-acetyltransferase</fullName>
    </submittedName>
</protein>
<dbReference type="AlphaFoldDB" id="A0A2P4R494"/>
<dbReference type="CDD" id="cd04301">
    <property type="entry name" value="NAT_SF"/>
    <property type="match status" value="1"/>
</dbReference>
<feature type="domain" description="N-acetyltransferase" evidence="3">
    <location>
        <begin position="1"/>
        <end position="141"/>
    </location>
</feature>
<dbReference type="PANTHER" id="PTHR43800">
    <property type="entry name" value="PEPTIDYL-LYSINE N-ACETYLTRANSFERASE YJAB"/>
    <property type="match status" value="1"/>
</dbReference>
<keyword evidence="1 4" id="KW-0808">Transferase</keyword>
<evidence type="ECO:0000313" key="4">
    <source>
        <dbReference type="EMBL" id="POH36005.1"/>
    </source>
</evidence>
<dbReference type="EMBL" id="PPWZ01000090">
    <property type="protein sequence ID" value="POH36005.1"/>
    <property type="molecule type" value="Genomic_DNA"/>
</dbReference>
<sequence length="144" mass="16955">MIRKMHKDEIEVVSNIWLNGNLTAHNFIDKNYWLKALATVKEQFQQADVYVFIDNNVIKGFVGVTDNYIAGIFVEETFRNQGIGQQLLNFLKQNYLKLSLDVYDKNIMAQKLYLKNGFKIVSQDIEQDNNEKEYHMLWNQGEDK</sequence>
<reference evidence="4" key="1">
    <citation type="submission" date="2018-01" db="EMBL/GenBank/DDBJ databases">
        <title>Genome sequnecing of Lactobacillus formosensis KACC 18721.</title>
        <authorList>
            <person name="Kim S.-J."/>
            <person name="Heo J."/>
        </authorList>
    </citation>
    <scope>NUCLEOTIDE SEQUENCE</scope>
    <source>
        <strain evidence="4">KACC 18721</strain>
    </source>
</reference>